<sequence>MITVEKMVVEAQIEIAKNIFKLVLFGDLVSKVTTPGQFVNVKITDSTDPILPRPISIAHVDQDKQQLVLIYRIEGKGTELLSRKQKGDVLTIIGPLGNGFPIYDMKRGQKALLVGGGIGTPPLLELSKQLVMRGIEVIHVLGFQTKEGVILQNELQHFGKTYLATEDGSVGMKGFVTDVIEQYQITFDRLYTCGPTPMLKALEANFPEKEIFMSLEERMACGIGACYACVRHTCNQDDDLGYRKICSDGPVFRTGEVVL</sequence>
<dbReference type="Gene3D" id="3.40.50.80">
    <property type="entry name" value="Nucleotide-binding domain of ferredoxin-NADP reductase (FNR) module"/>
    <property type="match status" value="1"/>
</dbReference>
<dbReference type="InterPro" id="IPR017938">
    <property type="entry name" value="Riboflavin_synthase-like_b-brl"/>
</dbReference>
<keyword evidence="3 11" id="KW-0285">Flavoprotein</keyword>
<dbReference type="SUPFAM" id="SSF63380">
    <property type="entry name" value="Riboflavin synthase domain-like"/>
    <property type="match status" value="1"/>
</dbReference>
<feature type="binding site" evidence="11">
    <location>
        <position position="226"/>
    </location>
    <ligand>
        <name>[2Fe-2S] cluster</name>
        <dbReference type="ChEBI" id="CHEBI:190135"/>
    </ligand>
</feature>
<dbReference type="EMBL" id="JAOUSE010000002">
    <property type="protein sequence ID" value="MCU9593153.1"/>
    <property type="molecule type" value="Genomic_DNA"/>
</dbReference>
<feature type="binding site" evidence="11">
    <location>
        <begin position="77"/>
        <end position="78"/>
    </location>
    <ligand>
        <name>FAD</name>
        <dbReference type="ChEBI" id="CHEBI:57692"/>
    </ligand>
</feature>
<dbReference type="PANTHER" id="PTHR43513">
    <property type="entry name" value="DIHYDROOROTATE DEHYDROGENASE B (NAD(+)), ELECTRON TRANSFER SUBUNIT"/>
    <property type="match status" value="1"/>
</dbReference>
<comment type="caution">
    <text evidence="13">The sequence shown here is derived from an EMBL/GenBank/DDBJ whole genome shotgun (WGS) entry which is preliminary data.</text>
</comment>
<evidence type="ECO:0000256" key="4">
    <source>
        <dbReference type="ARBA" id="ARBA00022714"/>
    </source>
</evidence>
<evidence type="ECO:0000313" key="14">
    <source>
        <dbReference type="Proteomes" id="UP001208656"/>
    </source>
</evidence>
<dbReference type="PANTHER" id="PTHR43513:SF3">
    <property type="entry name" value="DIHYDROOROTATE DEHYDROGENASE B (NAD(+)), ELECTRON TRANSFER SUBUNIT-RELATED"/>
    <property type="match status" value="1"/>
</dbReference>
<feature type="binding site" evidence="11">
    <location>
        <position position="246"/>
    </location>
    <ligand>
        <name>[2Fe-2S] cluster</name>
        <dbReference type="ChEBI" id="CHEBI:190135"/>
    </ligand>
</feature>
<keyword evidence="14" id="KW-1185">Reference proteome</keyword>
<dbReference type="Gene3D" id="2.40.30.10">
    <property type="entry name" value="Translation factors"/>
    <property type="match status" value="1"/>
</dbReference>
<feature type="binding site" evidence="11">
    <location>
        <position position="221"/>
    </location>
    <ligand>
        <name>[2Fe-2S] cluster</name>
        <dbReference type="ChEBI" id="CHEBI:190135"/>
    </ligand>
</feature>
<dbReference type="SUPFAM" id="SSF52343">
    <property type="entry name" value="Ferredoxin reductase-like, C-terminal NADP-linked domain"/>
    <property type="match status" value="1"/>
</dbReference>
<keyword evidence="5 11" id="KW-0479">Metal-binding</keyword>
<dbReference type="PRINTS" id="PR00409">
    <property type="entry name" value="PHDIOXRDTASE"/>
</dbReference>
<proteinExistence type="inferred from homology"/>
<keyword evidence="2 11" id="KW-0813">Transport</keyword>
<dbReference type="Pfam" id="PF10418">
    <property type="entry name" value="DHODB_Fe-S_bind"/>
    <property type="match status" value="1"/>
</dbReference>
<comment type="similarity">
    <text evidence="1 11">Belongs to the PyrK family.</text>
</comment>
<evidence type="ECO:0000313" key="13">
    <source>
        <dbReference type="EMBL" id="MCU9593153.1"/>
    </source>
</evidence>
<gene>
    <name evidence="11" type="primary">pyrK</name>
    <name evidence="13" type="ORF">OEV82_01615</name>
</gene>
<accession>A0ABT2WBU5</accession>
<keyword evidence="8 11" id="KW-0249">Electron transport</keyword>
<dbReference type="InterPro" id="IPR012165">
    <property type="entry name" value="Cyt_c3_hydrogenase_gsu"/>
</dbReference>
<dbReference type="InterPro" id="IPR039261">
    <property type="entry name" value="FNR_nucleotide-bd"/>
</dbReference>
<protein>
    <recommendedName>
        <fullName evidence="11">Dihydroorotate dehydrogenase B (NAD(+)), electron transfer subunit</fullName>
    </recommendedName>
    <alternativeName>
        <fullName evidence="11">Dihydroorotate oxidase B, electron transfer subunit</fullName>
    </alternativeName>
</protein>
<comment type="function">
    <text evidence="11">Responsible for channeling the electrons from the oxidation of dihydroorotate from the FMN redox center in the PyrD type B subunit to the ultimate electron acceptor NAD(+).</text>
</comment>
<evidence type="ECO:0000256" key="6">
    <source>
        <dbReference type="ARBA" id="ARBA00022827"/>
    </source>
</evidence>
<keyword evidence="4 11" id="KW-0001">2Fe-2S</keyword>
<evidence type="ECO:0000256" key="9">
    <source>
        <dbReference type="ARBA" id="ARBA00023004"/>
    </source>
</evidence>
<dbReference type="InterPro" id="IPR017927">
    <property type="entry name" value="FAD-bd_FR_type"/>
</dbReference>
<dbReference type="RefSeq" id="WP_263060781.1">
    <property type="nucleotide sequence ID" value="NZ_JAOUSE010000002.1"/>
</dbReference>
<dbReference type="HAMAP" id="MF_01211">
    <property type="entry name" value="DHODB_Fe_S_bind"/>
    <property type="match status" value="1"/>
</dbReference>
<dbReference type="Gene3D" id="2.10.240.10">
    <property type="entry name" value="Dihydroorotate dehydrogenase, electron transfer subunit"/>
    <property type="match status" value="1"/>
</dbReference>
<dbReference type="InterPro" id="IPR019480">
    <property type="entry name" value="Dihydroorotate_DH_Fe-S-bd"/>
</dbReference>
<feature type="binding site" evidence="11">
    <location>
        <begin position="70"/>
        <end position="72"/>
    </location>
    <ligand>
        <name>FAD</name>
        <dbReference type="ChEBI" id="CHEBI:57692"/>
    </ligand>
</feature>
<feature type="domain" description="FAD-binding FR-type" evidence="12">
    <location>
        <begin position="2"/>
        <end position="102"/>
    </location>
</feature>
<evidence type="ECO:0000256" key="5">
    <source>
        <dbReference type="ARBA" id="ARBA00022723"/>
    </source>
</evidence>
<keyword evidence="6 11" id="KW-0274">FAD</keyword>
<comment type="cofactor">
    <cofactor evidence="11">
        <name>[2Fe-2S] cluster</name>
        <dbReference type="ChEBI" id="CHEBI:190135"/>
    </cofactor>
    <text evidence="11">Binds 1 [2Fe-2S] cluster per subunit.</text>
</comment>
<dbReference type="PROSITE" id="PS51384">
    <property type="entry name" value="FAD_FR"/>
    <property type="match status" value="1"/>
</dbReference>
<dbReference type="InterPro" id="IPR037117">
    <property type="entry name" value="Dihydroorotate_DH_ele_sf"/>
</dbReference>
<evidence type="ECO:0000256" key="3">
    <source>
        <dbReference type="ARBA" id="ARBA00022630"/>
    </source>
</evidence>
<reference evidence="13 14" key="1">
    <citation type="submission" date="2022-10" db="EMBL/GenBank/DDBJ databases">
        <title>Description of Fervidibacillus gen. nov. in the family Fervidibacillaceae fam. nov. with two species, Fervidibacillus albus sp. nov., and Fervidibacillus halotolerans sp. nov., isolated from tidal flat sediments.</title>
        <authorList>
            <person name="Kwon K.K."/>
            <person name="Yang S.-H."/>
        </authorList>
    </citation>
    <scope>NUCLEOTIDE SEQUENCE [LARGE SCALE GENOMIC DNA]</scope>
    <source>
        <strain evidence="13 14">DSM 23332</strain>
    </source>
</reference>
<feature type="binding site" evidence="11">
    <location>
        <begin position="53"/>
        <end position="56"/>
    </location>
    <ligand>
        <name>FAD</name>
        <dbReference type="ChEBI" id="CHEBI:57692"/>
    </ligand>
</feature>
<organism evidence="13 14">
    <name type="scientific">Pallidibacillus thermolactis</name>
    <dbReference type="NCBI Taxonomy" id="251051"/>
    <lineage>
        <taxon>Bacteria</taxon>
        <taxon>Bacillati</taxon>
        <taxon>Bacillota</taxon>
        <taxon>Bacilli</taxon>
        <taxon>Bacillales</taxon>
        <taxon>Bacillaceae</taxon>
        <taxon>Pallidibacillus</taxon>
    </lineage>
</organism>
<comment type="cofactor">
    <cofactor evidence="11">
        <name>FAD</name>
        <dbReference type="ChEBI" id="CHEBI:57692"/>
    </cofactor>
    <text evidence="11">Binds 1 FAD per subunit.</text>
</comment>
<comment type="pathway">
    <text evidence="11">Pyrimidine metabolism; UMP biosynthesis via de novo pathway; orotate from (S)-dihydroorotate (NAD(+) route): step 1/1.</text>
</comment>
<dbReference type="NCBIfam" id="NF000799">
    <property type="entry name" value="PRK00054.1-4"/>
    <property type="match status" value="1"/>
</dbReference>
<evidence type="ECO:0000256" key="8">
    <source>
        <dbReference type="ARBA" id="ARBA00022982"/>
    </source>
</evidence>
<keyword evidence="10 11" id="KW-0411">Iron-sulfur</keyword>
<keyword evidence="9 11" id="KW-0408">Iron</keyword>
<evidence type="ECO:0000256" key="11">
    <source>
        <dbReference type="HAMAP-Rule" id="MF_01211"/>
    </source>
</evidence>
<dbReference type="InterPro" id="IPR050353">
    <property type="entry name" value="PyrK_electron_transfer"/>
</dbReference>
<dbReference type="CDD" id="cd06218">
    <property type="entry name" value="DHOD_e_trans"/>
    <property type="match status" value="1"/>
</dbReference>
<keyword evidence="7 11" id="KW-0665">Pyrimidine biosynthesis</keyword>
<evidence type="ECO:0000259" key="12">
    <source>
        <dbReference type="PROSITE" id="PS51384"/>
    </source>
</evidence>
<evidence type="ECO:0000256" key="1">
    <source>
        <dbReference type="ARBA" id="ARBA00006422"/>
    </source>
</evidence>
<evidence type="ECO:0000256" key="10">
    <source>
        <dbReference type="ARBA" id="ARBA00023014"/>
    </source>
</evidence>
<dbReference type="Proteomes" id="UP001208656">
    <property type="component" value="Unassembled WGS sequence"/>
</dbReference>
<dbReference type="PIRSF" id="PIRSF006816">
    <property type="entry name" value="Cyc3_hyd_g"/>
    <property type="match status" value="1"/>
</dbReference>
<name>A0ABT2WBU5_9BACI</name>
<dbReference type="InterPro" id="IPR023455">
    <property type="entry name" value="Dihydroorotate_DHASE_ETsu"/>
</dbReference>
<evidence type="ECO:0000256" key="2">
    <source>
        <dbReference type="ARBA" id="ARBA00022448"/>
    </source>
</evidence>
<dbReference type="NCBIfam" id="NF000797">
    <property type="entry name" value="PRK00054.1-2"/>
    <property type="match status" value="1"/>
</dbReference>
<comment type="subunit">
    <text evidence="11">Heterotetramer of 2 PyrK and 2 PyrD type B subunits.</text>
</comment>
<feature type="binding site" evidence="11">
    <location>
        <position position="229"/>
    </location>
    <ligand>
        <name>[2Fe-2S] cluster</name>
        <dbReference type="ChEBI" id="CHEBI:190135"/>
    </ligand>
</feature>
<evidence type="ECO:0000256" key="7">
    <source>
        <dbReference type="ARBA" id="ARBA00022975"/>
    </source>
</evidence>